<gene>
    <name evidence="2" type="ORF">CUNI_LOCUS17894</name>
</gene>
<accession>A0A8S3ZZV9</accession>
<comment type="caution">
    <text evidence="2">The sequence shown here is derived from an EMBL/GenBank/DDBJ whole genome shotgun (WGS) entry which is preliminary data.</text>
</comment>
<evidence type="ECO:0000256" key="1">
    <source>
        <dbReference type="SAM" id="MobiDB-lite"/>
    </source>
</evidence>
<feature type="compositionally biased region" description="Polar residues" evidence="1">
    <location>
        <begin position="269"/>
        <end position="283"/>
    </location>
</feature>
<feature type="compositionally biased region" description="Polar residues" evidence="1">
    <location>
        <begin position="26"/>
        <end position="36"/>
    </location>
</feature>
<dbReference type="EMBL" id="CAJHNH020005279">
    <property type="protein sequence ID" value="CAG5132336.1"/>
    <property type="molecule type" value="Genomic_DNA"/>
</dbReference>
<feature type="compositionally biased region" description="Basic and acidic residues" evidence="1">
    <location>
        <begin position="306"/>
        <end position="349"/>
    </location>
</feature>
<name>A0A8S3ZZV9_9EUPU</name>
<dbReference type="OrthoDB" id="9942939at2759"/>
<feature type="non-terminal residue" evidence="2">
    <location>
        <position position="1"/>
    </location>
</feature>
<organism evidence="2 3">
    <name type="scientific">Candidula unifasciata</name>
    <dbReference type="NCBI Taxonomy" id="100452"/>
    <lineage>
        <taxon>Eukaryota</taxon>
        <taxon>Metazoa</taxon>
        <taxon>Spiralia</taxon>
        <taxon>Lophotrochozoa</taxon>
        <taxon>Mollusca</taxon>
        <taxon>Gastropoda</taxon>
        <taxon>Heterobranchia</taxon>
        <taxon>Euthyneura</taxon>
        <taxon>Panpulmonata</taxon>
        <taxon>Eupulmonata</taxon>
        <taxon>Stylommatophora</taxon>
        <taxon>Helicina</taxon>
        <taxon>Helicoidea</taxon>
        <taxon>Geomitridae</taxon>
        <taxon>Candidula</taxon>
    </lineage>
</organism>
<feature type="region of interest" description="Disordered" evidence="1">
    <location>
        <begin position="26"/>
        <end position="68"/>
    </location>
</feature>
<feature type="region of interest" description="Disordered" evidence="1">
    <location>
        <begin position="194"/>
        <end position="349"/>
    </location>
</feature>
<feature type="compositionally biased region" description="Polar residues" evidence="1">
    <location>
        <begin position="44"/>
        <end position="56"/>
    </location>
</feature>
<dbReference type="Proteomes" id="UP000678393">
    <property type="component" value="Unassembled WGS sequence"/>
</dbReference>
<reference evidence="2" key="1">
    <citation type="submission" date="2021-04" db="EMBL/GenBank/DDBJ databases">
        <authorList>
            <consortium name="Molecular Ecology Group"/>
        </authorList>
    </citation>
    <scope>NUCLEOTIDE SEQUENCE</scope>
</reference>
<evidence type="ECO:0000313" key="3">
    <source>
        <dbReference type="Proteomes" id="UP000678393"/>
    </source>
</evidence>
<proteinExistence type="predicted"/>
<evidence type="ECO:0000313" key="2">
    <source>
        <dbReference type="EMBL" id="CAG5132336.1"/>
    </source>
</evidence>
<dbReference type="AlphaFoldDB" id="A0A8S3ZZV9"/>
<protein>
    <submittedName>
        <fullName evidence="2">Uncharacterized protein</fullName>
    </submittedName>
</protein>
<sequence>MEENKPPTAAATTKLKQAKLSFFKSTPVSVKTNTPVQGKKRRNSGSSCLDSPTKLSKSGKPLNPIATDNTECQNAKAHKIRKICNTKKIDANDHEVSSSSEAEAGITKSGSGKLDRFVCKWSQDPHHEISSTNEMFEICQQNEVPSEDIKSAVDDNNLGHLQPAVTDVAIEPDCIVIEDSMDGKLEKCDACPSSLDSLEPVTSEPTAPVTIEPVKSEPTAPNALEPVTSEPTAPVTIEPVKSKLAAPSTLEPVTSEPTAPKTLKPVKSEPTTPKTLEPVTSESLAVKTLEPVPSEPKVLNTLGPDAMDKLKQEQKEKLEKERLEKERAKEEERKKKEEEKAKREEEKKK</sequence>
<keyword evidence="3" id="KW-1185">Reference proteome</keyword>